<keyword evidence="2" id="KW-0812">Transmembrane</keyword>
<gene>
    <name evidence="3" type="ORF">MNY72_02765</name>
</gene>
<dbReference type="Pfam" id="PF07963">
    <property type="entry name" value="N_methyl"/>
    <property type="match status" value="1"/>
</dbReference>
<feature type="transmembrane region" description="Helical" evidence="2">
    <location>
        <begin position="7"/>
        <end position="31"/>
    </location>
</feature>
<protein>
    <submittedName>
        <fullName evidence="3">Prepilin-type N-terminal cleavage/methylation domain-containing protein</fullName>
    </submittedName>
</protein>
<comment type="subcellular location">
    <subcellularLocation>
        <location evidence="1">Membrane</location>
        <topology evidence="1">Single-pass membrane protein</topology>
    </subcellularLocation>
</comment>
<evidence type="ECO:0000313" key="3">
    <source>
        <dbReference type="EMBL" id="UNH31269.1"/>
    </source>
</evidence>
<accession>A0A9Q8Q1F3</accession>
<evidence type="ECO:0000256" key="1">
    <source>
        <dbReference type="ARBA" id="ARBA00004167"/>
    </source>
</evidence>
<dbReference type="EMBL" id="CP093245">
    <property type="protein sequence ID" value="UNH31269.1"/>
    <property type="molecule type" value="Genomic_DNA"/>
</dbReference>
<name>A0A9Q8Q1F3_9GAMM</name>
<keyword evidence="2" id="KW-1133">Transmembrane helix</keyword>
<dbReference type="GO" id="GO:0016020">
    <property type="term" value="C:membrane"/>
    <property type="evidence" value="ECO:0007669"/>
    <property type="project" value="UniProtKB-SubCell"/>
</dbReference>
<dbReference type="SUPFAM" id="SSF54523">
    <property type="entry name" value="Pili subunits"/>
    <property type="match status" value="1"/>
</dbReference>
<keyword evidence="2" id="KW-0472">Membrane</keyword>
<dbReference type="Proteomes" id="UP000829116">
    <property type="component" value="Chromosome"/>
</dbReference>
<dbReference type="AlphaFoldDB" id="A0A9Q8Q1F3"/>
<dbReference type="InterPro" id="IPR045584">
    <property type="entry name" value="Pilin-like"/>
</dbReference>
<dbReference type="NCBIfam" id="TIGR02532">
    <property type="entry name" value="IV_pilin_GFxxxE"/>
    <property type="match status" value="1"/>
</dbReference>
<proteinExistence type="predicted"/>
<dbReference type="RefSeq" id="WP_241501369.1">
    <property type="nucleotide sequence ID" value="NZ_CAWQWH010000001.1"/>
</dbReference>
<dbReference type="InterPro" id="IPR012902">
    <property type="entry name" value="N_methyl_site"/>
</dbReference>
<organism evidence="3 4">
    <name type="scientific">Moellerella wisconsensis</name>
    <dbReference type="NCBI Taxonomy" id="158849"/>
    <lineage>
        <taxon>Bacteria</taxon>
        <taxon>Pseudomonadati</taxon>
        <taxon>Pseudomonadota</taxon>
        <taxon>Gammaproteobacteria</taxon>
        <taxon>Enterobacterales</taxon>
        <taxon>Morganellaceae</taxon>
        <taxon>Moellerella</taxon>
    </lineage>
</organism>
<evidence type="ECO:0000256" key="2">
    <source>
        <dbReference type="SAM" id="Phobius"/>
    </source>
</evidence>
<reference evidence="3" key="1">
    <citation type="submission" date="2022-03" db="EMBL/GenBank/DDBJ databases">
        <title>ESBL-producing Moellerella wisconsensis and Escherichia marmotae isolated from wild game meat.</title>
        <authorList>
            <person name="Biggel M."/>
        </authorList>
    </citation>
    <scope>NUCLEOTIDE SEQUENCE</scope>
    <source>
        <strain evidence="3">W51</strain>
    </source>
</reference>
<sequence>MKSRQNGFTLIEVMVVLLILSLILSSGLYGWHHQQQQIRLLETVRRVADFIDSQLTDAIYLNDEKILKISISSEGEPWKLEVHSKAGIQSYLSSFADQFSDVLLITTNRSDISFYGKQGTTHGFSLTFENEAGKALVVVSSLGRVRICSIIKRQGVSKC</sequence>
<dbReference type="GeneID" id="79716121"/>
<evidence type="ECO:0000313" key="4">
    <source>
        <dbReference type="Proteomes" id="UP000829116"/>
    </source>
</evidence>